<keyword evidence="2" id="KW-1185">Reference proteome</keyword>
<dbReference type="Proteomes" id="UP001348492">
    <property type="component" value="Chromosome"/>
</dbReference>
<organism evidence="1 2">
    <name type="scientific">Terrisporobacter glycolicus ATCC 14880 = DSM 1288</name>
    <dbReference type="NCBI Taxonomy" id="1121315"/>
    <lineage>
        <taxon>Bacteria</taxon>
        <taxon>Bacillati</taxon>
        <taxon>Bacillota</taxon>
        <taxon>Clostridia</taxon>
        <taxon>Peptostreptococcales</taxon>
        <taxon>Peptostreptococcaceae</taxon>
        <taxon>Terrisporobacter</taxon>
    </lineage>
</organism>
<accession>A0ABZ2F0E1</accession>
<name>A0ABZ2F0E1_9FIRM</name>
<dbReference type="EMBL" id="CP117523">
    <property type="protein sequence ID" value="WWD85207.1"/>
    <property type="molecule type" value="Genomic_DNA"/>
</dbReference>
<sequence length="68" mass="7668">MAPIMGFYLDIGEKNYSSIGLKSSLSVELEVFDKLALDKSEVAKVASKENYKLCDLDKIYLDIFLCLK</sequence>
<reference evidence="1 2" key="1">
    <citation type="journal article" date="2023" name="PLoS ONE">
        <title>Genome-based metabolic and phylogenomic analysis of three Terrisporobacter species.</title>
        <authorList>
            <person name="Boer T."/>
            <person name="Bengelsdorf F.R."/>
            <person name="Bomeke M."/>
            <person name="Daniel R."/>
            <person name="Poehlein A."/>
        </authorList>
    </citation>
    <scope>NUCLEOTIDE SEQUENCE [LARGE SCALE GENOMIC DNA]</scope>
    <source>
        <strain evidence="1 2">DSM 1288</strain>
    </source>
</reference>
<proteinExistence type="predicted"/>
<evidence type="ECO:0000313" key="1">
    <source>
        <dbReference type="EMBL" id="WWD85207.1"/>
    </source>
</evidence>
<protein>
    <submittedName>
        <fullName evidence="1">Uncharacterized protein</fullName>
    </submittedName>
</protein>
<gene>
    <name evidence="1" type="ORF">TEGL_36610</name>
</gene>
<evidence type="ECO:0000313" key="2">
    <source>
        <dbReference type="Proteomes" id="UP001348492"/>
    </source>
</evidence>